<evidence type="ECO:0000259" key="4">
    <source>
        <dbReference type="PROSITE" id="PS50887"/>
    </source>
</evidence>
<dbReference type="CDD" id="cd12914">
    <property type="entry name" value="PDC1_DGC_like"/>
    <property type="match status" value="1"/>
</dbReference>
<evidence type="ECO:0000313" key="6">
    <source>
        <dbReference type="Proteomes" id="UP000480266"/>
    </source>
</evidence>
<dbReference type="SMART" id="SM00267">
    <property type="entry name" value="GGDEF"/>
    <property type="match status" value="1"/>
</dbReference>
<dbReference type="SUPFAM" id="SSF55073">
    <property type="entry name" value="Nucleotide cyclase"/>
    <property type="match status" value="1"/>
</dbReference>
<organism evidence="5 6">
    <name type="scientific">Candidatus Afipia apatlaquensis</name>
    <dbReference type="NCBI Taxonomy" id="2712852"/>
    <lineage>
        <taxon>Bacteria</taxon>
        <taxon>Pseudomonadati</taxon>
        <taxon>Pseudomonadota</taxon>
        <taxon>Alphaproteobacteria</taxon>
        <taxon>Hyphomicrobiales</taxon>
        <taxon>Nitrobacteraceae</taxon>
        <taxon>Afipia</taxon>
    </lineage>
</organism>
<dbReference type="InterPro" id="IPR054327">
    <property type="entry name" value="His-kinase-like_sensor"/>
</dbReference>
<reference evidence="5" key="1">
    <citation type="submission" date="2020-02" db="EMBL/GenBank/DDBJ databases">
        <title>Draft genome sequence of Candidatus Afipia apatlaquensis IBT-C3, a potential strain for decolorization of textile dyes.</title>
        <authorList>
            <person name="Sanchez-Reyes A."/>
            <person name="Breton-Deval L."/>
            <person name="Mangelson H."/>
            <person name="Sanchez-Flores A."/>
        </authorList>
    </citation>
    <scope>NUCLEOTIDE SEQUENCE [LARGE SCALE GENOMIC DNA]</scope>
    <source>
        <strain evidence="5">IBT-C3</strain>
    </source>
</reference>
<evidence type="ECO:0000256" key="3">
    <source>
        <dbReference type="SAM" id="Phobius"/>
    </source>
</evidence>
<dbReference type="GO" id="GO:0043709">
    <property type="term" value="P:cell adhesion involved in single-species biofilm formation"/>
    <property type="evidence" value="ECO:0007669"/>
    <property type="project" value="TreeGrafter"/>
</dbReference>
<feature type="domain" description="GGDEF" evidence="4">
    <location>
        <begin position="357"/>
        <end position="488"/>
    </location>
</feature>
<name>A0A7C9RE14_9BRAD</name>
<dbReference type="Gene3D" id="3.30.70.270">
    <property type="match status" value="1"/>
</dbReference>
<dbReference type="EMBL" id="JAAMRR010000387">
    <property type="protein sequence ID" value="NGX95064.1"/>
    <property type="molecule type" value="Genomic_DNA"/>
</dbReference>
<keyword evidence="3" id="KW-0812">Transmembrane</keyword>
<sequence>MRLRLLMGQPGRSSAKLLVWCSIATIVGFSAVCGSMMLDMRRSEQALALRSMENLATTIDSDISRNIELYDLSLRNVANNMIEPELAGVSTRLLHLILFDHAATAKHFGAIQVFDAAGNLLHDSATDDPKPENRSDENYFSVHRDNPNAGLLISRPGLHRGAYAIVLSRRITGKDGAFLGVVVGSLRFSYFHDLFERLSLAAEDVISVIRRDGVVIMRTPFDLDVIGKDLSQSPGVKRVLVEQSGSFEGFGAIDPIKRLYVWRDSSHPLVVIVGKSWTDIFAIWRSQALRVGGIILALIAFVAGATMMLAREIKRRGRAEDKLEELAITDALTGLRNRRKFDQVIEQEWLQAQRRQEPLALLMIDADHFKTYNDMFGHQAGDQVLVRIATSIAGAVERARDCAARYGGEEFAVLLPGVSADMAFAIGENIRTSVEMLSADKWATTVSVGVASVVPNETLQPAHLIEAADKALYEAKSRGRNQSVATPREHLSRVA</sequence>
<keyword evidence="3" id="KW-0472">Membrane</keyword>
<dbReference type="NCBIfam" id="TIGR00254">
    <property type="entry name" value="GGDEF"/>
    <property type="match status" value="1"/>
</dbReference>
<feature type="transmembrane region" description="Helical" evidence="3">
    <location>
        <begin position="288"/>
        <end position="310"/>
    </location>
</feature>
<evidence type="ECO:0000256" key="2">
    <source>
        <dbReference type="ARBA" id="ARBA00034247"/>
    </source>
</evidence>
<dbReference type="AlphaFoldDB" id="A0A7C9RE14"/>
<dbReference type="InterPro" id="IPR043128">
    <property type="entry name" value="Rev_trsase/Diguanyl_cyclase"/>
</dbReference>
<dbReference type="Proteomes" id="UP000480266">
    <property type="component" value="Unassembled WGS sequence"/>
</dbReference>
<evidence type="ECO:0000313" key="5">
    <source>
        <dbReference type="EMBL" id="NGX95064.1"/>
    </source>
</evidence>
<dbReference type="GO" id="GO:0052621">
    <property type="term" value="F:diguanylate cyclase activity"/>
    <property type="evidence" value="ECO:0007669"/>
    <property type="project" value="UniProtKB-EC"/>
</dbReference>
<evidence type="ECO:0000256" key="1">
    <source>
        <dbReference type="ARBA" id="ARBA00012528"/>
    </source>
</evidence>
<dbReference type="GO" id="GO:1902201">
    <property type="term" value="P:negative regulation of bacterial-type flagellum-dependent cell motility"/>
    <property type="evidence" value="ECO:0007669"/>
    <property type="project" value="TreeGrafter"/>
</dbReference>
<dbReference type="Pfam" id="PF22588">
    <property type="entry name" value="dCache_1_like"/>
    <property type="match status" value="1"/>
</dbReference>
<dbReference type="InterPro" id="IPR000160">
    <property type="entry name" value="GGDEF_dom"/>
</dbReference>
<accession>A0A7C9RE14</accession>
<comment type="caution">
    <text evidence="5">The sequence shown here is derived from an EMBL/GenBank/DDBJ whole genome shotgun (WGS) entry which is preliminary data.</text>
</comment>
<dbReference type="CDD" id="cd01949">
    <property type="entry name" value="GGDEF"/>
    <property type="match status" value="1"/>
</dbReference>
<dbReference type="InterPro" id="IPR029787">
    <property type="entry name" value="Nucleotide_cyclase"/>
</dbReference>
<dbReference type="InterPro" id="IPR050469">
    <property type="entry name" value="Diguanylate_Cyclase"/>
</dbReference>
<dbReference type="GO" id="GO:0005886">
    <property type="term" value="C:plasma membrane"/>
    <property type="evidence" value="ECO:0007669"/>
    <property type="project" value="TreeGrafter"/>
</dbReference>
<dbReference type="EC" id="2.7.7.65" evidence="1"/>
<keyword evidence="6" id="KW-1185">Reference proteome</keyword>
<dbReference type="PANTHER" id="PTHR45138:SF9">
    <property type="entry name" value="DIGUANYLATE CYCLASE DGCM-RELATED"/>
    <property type="match status" value="1"/>
</dbReference>
<keyword evidence="3" id="KW-1133">Transmembrane helix</keyword>
<dbReference type="PANTHER" id="PTHR45138">
    <property type="entry name" value="REGULATORY COMPONENTS OF SENSORY TRANSDUCTION SYSTEM"/>
    <property type="match status" value="1"/>
</dbReference>
<protein>
    <recommendedName>
        <fullName evidence="1">diguanylate cyclase</fullName>
        <ecNumber evidence="1">2.7.7.65</ecNumber>
    </recommendedName>
</protein>
<dbReference type="FunFam" id="3.30.70.270:FF:000001">
    <property type="entry name" value="Diguanylate cyclase domain protein"/>
    <property type="match status" value="1"/>
</dbReference>
<gene>
    <name evidence="5" type="ORF">G4V63_07475</name>
</gene>
<dbReference type="CDD" id="cd12915">
    <property type="entry name" value="PDC2_DGC_like"/>
    <property type="match status" value="1"/>
</dbReference>
<dbReference type="Gene3D" id="3.30.450.20">
    <property type="entry name" value="PAS domain"/>
    <property type="match status" value="2"/>
</dbReference>
<dbReference type="PROSITE" id="PS50887">
    <property type="entry name" value="GGDEF"/>
    <property type="match status" value="1"/>
</dbReference>
<comment type="catalytic activity">
    <reaction evidence="2">
        <text>2 GTP = 3',3'-c-di-GMP + 2 diphosphate</text>
        <dbReference type="Rhea" id="RHEA:24898"/>
        <dbReference type="ChEBI" id="CHEBI:33019"/>
        <dbReference type="ChEBI" id="CHEBI:37565"/>
        <dbReference type="ChEBI" id="CHEBI:58805"/>
        <dbReference type="EC" id="2.7.7.65"/>
    </reaction>
</comment>
<dbReference type="Pfam" id="PF00990">
    <property type="entry name" value="GGDEF"/>
    <property type="match status" value="1"/>
</dbReference>
<proteinExistence type="predicted"/>